<dbReference type="AlphaFoldDB" id="A0A0G0I3B3"/>
<keyword evidence="1" id="KW-0732">Signal</keyword>
<gene>
    <name evidence="2" type="ORF">US62_C0015G0016</name>
</gene>
<evidence type="ECO:0000313" key="3">
    <source>
        <dbReference type="Proteomes" id="UP000034603"/>
    </source>
</evidence>
<dbReference type="Proteomes" id="UP000034603">
    <property type="component" value="Unassembled WGS sequence"/>
</dbReference>
<proteinExistence type="predicted"/>
<protein>
    <submittedName>
        <fullName evidence="2">Uncharacterized protein</fullName>
    </submittedName>
</protein>
<feature type="chain" id="PRO_5002532558" evidence="1">
    <location>
        <begin position="24"/>
        <end position="246"/>
    </location>
</feature>
<dbReference type="EMBL" id="LBTR01000015">
    <property type="protein sequence ID" value="KKQ45435.1"/>
    <property type="molecule type" value="Genomic_DNA"/>
</dbReference>
<evidence type="ECO:0000313" key="2">
    <source>
        <dbReference type="EMBL" id="KKQ45435.1"/>
    </source>
</evidence>
<name>A0A0G0I3B3_9BACT</name>
<accession>A0A0G0I3B3</accession>
<organism evidence="2 3">
    <name type="scientific">Candidatus Woesebacteria bacterium GW2011_GWA1_37_8</name>
    <dbReference type="NCBI Taxonomy" id="1618546"/>
    <lineage>
        <taxon>Bacteria</taxon>
        <taxon>Candidatus Woeseibacteriota</taxon>
    </lineage>
</organism>
<evidence type="ECO:0000256" key="1">
    <source>
        <dbReference type="SAM" id="SignalP"/>
    </source>
</evidence>
<reference evidence="2 3" key="1">
    <citation type="journal article" date="2015" name="Nature">
        <title>rRNA introns, odd ribosomes, and small enigmatic genomes across a large radiation of phyla.</title>
        <authorList>
            <person name="Brown C.T."/>
            <person name="Hug L.A."/>
            <person name="Thomas B.C."/>
            <person name="Sharon I."/>
            <person name="Castelle C.J."/>
            <person name="Singh A."/>
            <person name="Wilkins M.J."/>
            <person name="Williams K.H."/>
            <person name="Banfield J.F."/>
        </authorList>
    </citation>
    <scope>NUCLEOTIDE SEQUENCE [LARGE SCALE GENOMIC DNA]</scope>
</reference>
<sequence length="246" mass="26110">MKKFIAILTGVVLVFAFALTAKAASTLFGSATNEAGGWVQAVSDTSVAATPLDDYGGVSFDDANGTTFASLTALSTDFNITDDDCGGGSPRFYIRMDTNNDTVSDGNIFVYMGPIPSFTGCTPNTWVNTGNLVGSTDARFDLTQLGGPFYGTYANALSLVGTGTILRIGIVVDGSWVMSDLEQTVLFDNTVVNGTSYDFTPLLTPTNKDECKNDGWMTFNNPTFKNQGDCVSYVQSNENAVGNKTK</sequence>
<comment type="caution">
    <text evidence="2">The sequence shown here is derived from an EMBL/GenBank/DDBJ whole genome shotgun (WGS) entry which is preliminary data.</text>
</comment>
<feature type="signal peptide" evidence="1">
    <location>
        <begin position="1"/>
        <end position="23"/>
    </location>
</feature>